<gene>
    <name evidence="2" type="ORF">F4827_002966</name>
</gene>
<proteinExistence type="predicted"/>
<name>A0A7W9TXA4_9BURK</name>
<feature type="region of interest" description="Disordered" evidence="1">
    <location>
        <begin position="88"/>
        <end position="109"/>
    </location>
</feature>
<evidence type="ECO:0000313" key="2">
    <source>
        <dbReference type="EMBL" id="MBB6103111.1"/>
    </source>
</evidence>
<evidence type="ECO:0000313" key="3">
    <source>
        <dbReference type="Proteomes" id="UP000571554"/>
    </source>
</evidence>
<keyword evidence="3" id="KW-1185">Reference proteome</keyword>
<reference evidence="2 3" key="1">
    <citation type="submission" date="2020-08" db="EMBL/GenBank/DDBJ databases">
        <title>Above-ground endophytic microbial communities from plants in different locations in the United States.</title>
        <authorList>
            <person name="Frank C."/>
        </authorList>
    </citation>
    <scope>NUCLEOTIDE SEQUENCE [LARGE SCALE GENOMIC DNA]</scope>
    <source>
        <strain evidence="2 3">WP4_2_2</strain>
    </source>
</reference>
<dbReference type="EMBL" id="JACHBW010000008">
    <property type="protein sequence ID" value="MBB6103111.1"/>
    <property type="molecule type" value="Genomic_DNA"/>
</dbReference>
<evidence type="ECO:0000256" key="1">
    <source>
        <dbReference type="SAM" id="MobiDB-lite"/>
    </source>
</evidence>
<dbReference type="Proteomes" id="UP000571554">
    <property type="component" value="Unassembled WGS sequence"/>
</dbReference>
<dbReference type="AlphaFoldDB" id="A0A7W9TXA4"/>
<accession>A0A7W9TXA4</accession>
<feature type="compositionally biased region" description="Polar residues" evidence="1">
    <location>
        <begin position="97"/>
        <end position="109"/>
    </location>
</feature>
<protein>
    <submittedName>
        <fullName evidence="2">Uncharacterized protein</fullName>
    </submittedName>
</protein>
<dbReference type="RefSeq" id="WP_183724649.1">
    <property type="nucleotide sequence ID" value="NZ_JACHBW010000008.1"/>
</dbReference>
<sequence>MNTDQRIDGIQQAQNYDDLHTAMDGFLDEAQARYPALEQAGELKACIGGSAFAQAVVALKQYQAATGETYPRAQRVIKAAAVKHAALGGAPGGGPTCASSPQPESGTGA</sequence>
<comment type="caution">
    <text evidence="2">The sequence shown here is derived from an EMBL/GenBank/DDBJ whole genome shotgun (WGS) entry which is preliminary data.</text>
</comment>
<organism evidence="2 3">
    <name type="scientific">Paraburkholderia bannensis</name>
    <dbReference type="NCBI Taxonomy" id="765414"/>
    <lineage>
        <taxon>Bacteria</taxon>
        <taxon>Pseudomonadati</taxon>
        <taxon>Pseudomonadota</taxon>
        <taxon>Betaproteobacteria</taxon>
        <taxon>Burkholderiales</taxon>
        <taxon>Burkholderiaceae</taxon>
        <taxon>Paraburkholderia</taxon>
    </lineage>
</organism>